<comment type="similarity">
    <text evidence="2">Belongs to the glycosyl hydrolase 20 family.</text>
</comment>
<evidence type="ECO:0000259" key="5">
    <source>
        <dbReference type="Pfam" id="PF00728"/>
    </source>
</evidence>
<comment type="catalytic activity">
    <reaction evidence="1">
        <text>Hydrolysis of terminal non-reducing N-acetyl-D-hexosamine residues in N-acetyl-beta-D-hexosaminides.</text>
        <dbReference type="EC" id="3.2.1.52"/>
    </reaction>
</comment>
<dbReference type="GO" id="GO:0004563">
    <property type="term" value="F:beta-N-acetylhexosaminidase activity"/>
    <property type="evidence" value="ECO:0007669"/>
    <property type="project" value="UniProtKB-EC"/>
</dbReference>
<evidence type="ECO:0000313" key="6">
    <source>
        <dbReference type="EMBL" id="KAL2101109.1"/>
    </source>
</evidence>
<dbReference type="Proteomes" id="UP001591681">
    <property type="component" value="Unassembled WGS sequence"/>
</dbReference>
<reference evidence="6 7" key="1">
    <citation type="submission" date="2024-09" db="EMBL/GenBank/DDBJ databases">
        <title>A chromosome-level genome assembly of Gray's grenadier anchovy, Coilia grayii.</title>
        <authorList>
            <person name="Fu Z."/>
        </authorList>
    </citation>
    <scope>NUCLEOTIDE SEQUENCE [LARGE SCALE GENOMIC DNA]</scope>
    <source>
        <strain evidence="6">G4</strain>
        <tissue evidence="6">Muscle</tissue>
    </source>
</reference>
<evidence type="ECO:0000313" key="7">
    <source>
        <dbReference type="Proteomes" id="UP001591681"/>
    </source>
</evidence>
<dbReference type="Gene3D" id="3.20.20.80">
    <property type="entry name" value="Glycosidases"/>
    <property type="match status" value="1"/>
</dbReference>
<keyword evidence="7" id="KW-1185">Reference proteome</keyword>
<dbReference type="InterPro" id="IPR015883">
    <property type="entry name" value="Glyco_hydro_20_cat"/>
</dbReference>
<dbReference type="InterPro" id="IPR038901">
    <property type="entry name" value="HEXDC-like"/>
</dbReference>
<dbReference type="EC" id="3.2.1.52" evidence="3"/>
<evidence type="ECO:0000256" key="1">
    <source>
        <dbReference type="ARBA" id="ARBA00001231"/>
    </source>
</evidence>
<dbReference type="CDD" id="cd06565">
    <property type="entry name" value="GH20_GcnA-like"/>
    <property type="match status" value="1"/>
</dbReference>
<gene>
    <name evidence="6" type="ORF">ACEWY4_002870</name>
</gene>
<accession>A0ABD1KPJ0</accession>
<organism evidence="6 7">
    <name type="scientific">Coilia grayii</name>
    <name type="common">Gray's grenadier anchovy</name>
    <dbReference type="NCBI Taxonomy" id="363190"/>
    <lineage>
        <taxon>Eukaryota</taxon>
        <taxon>Metazoa</taxon>
        <taxon>Chordata</taxon>
        <taxon>Craniata</taxon>
        <taxon>Vertebrata</taxon>
        <taxon>Euteleostomi</taxon>
        <taxon>Actinopterygii</taxon>
        <taxon>Neopterygii</taxon>
        <taxon>Teleostei</taxon>
        <taxon>Clupei</taxon>
        <taxon>Clupeiformes</taxon>
        <taxon>Clupeoidei</taxon>
        <taxon>Engraulidae</taxon>
        <taxon>Coilinae</taxon>
        <taxon>Coilia</taxon>
    </lineage>
</organism>
<dbReference type="EMBL" id="JBHFQA010000003">
    <property type="protein sequence ID" value="KAL2101109.1"/>
    <property type="molecule type" value="Genomic_DNA"/>
</dbReference>
<dbReference type="PANTHER" id="PTHR21040">
    <property type="entry name" value="BCDNA.GH04120"/>
    <property type="match status" value="1"/>
</dbReference>
<keyword evidence="4" id="KW-0378">Hydrolase</keyword>
<evidence type="ECO:0000256" key="3">
    <source>
        <dbReference type="ARBA" id="ARBA00012663"/>
    </source>
</evidence>
<evidence type="ECO:0000256" key="2">
    <source>
        <dbReference type="ARBA" id="ARBA00006285"/>
    </source>
</evidence>
<dbReference type="PANTHER" id="PTHR21040:SF5">
    <property type="entry name" value="BETA-N-ACETYLHEXOSAMINIDASE"/>
    <property type="match status" value="1"/>
</dbReference>
<evidence type="ECO:0000256" key="4">
    <source>
        <dbReference type="ARBA" id="ARBA00022801"/>
    </source>
</evidence>
<dbReference type="AlphaFoldDB" id="A0ABD1KPJ0"/>
<comment type="caution">
    <text evidence="6">The sequence shown here is derived from an EMBL/GenBank/DDBJ whole genome shotgun (WGS) entry which is preliminary data.</text>
</comment>
<protein>
    <recommendedName>
        <fullName evidence="3">beta-N-acetylhexosaminidase</fullName>
        <ecNumber evidence="3">3.2.1.52</ecNumber>
    </recommendedName>
</protein>
<feature type="domain" description="Glycoside hydrolase family 20 catalytic" evidence="5">
    <location>
        <begin position="153"/>
        <end position="297"/>
    </location>
</feature>
<dbReference type="InterPro" id="IPR017853">
    <property type="entry name" value="GH"/>
</dbReference>
<proteinExistence type="inferred from homology"/>
<sequence length="574" mass="66066">MLNQKSLRVIVICFFVWLTLRYLLSGSNRPDLVEKSVEIPGQFWNNDKLDVYEKKDDNAVEPEVPHGDNEVKVPQANDKAVVEDLPKAEQEMVQKESKHLQRIVHLDLKGAAPKVKYLEQIFPLFSSLGATGVLMEYEDMFPYDGDLSLLRSSFAYSVDDIAEIKRLAKISNLEVIPLVQTFGHLEFVLKHEKYVSLREVAEFPNSLNPRIPESLVLLKEMLTQVMKLHPEAQHFHIGSDEVFGLGMSKDSKILPRSSDEEIGKLYLSHVTAVAKFMTETWPGVKLLMWDDMLRKISVDTLKESGLPTLAGPVVWKYLPELDITAINSWISKYQEAGFRDLWFASAFKGATGSDQMWTEIGHHLHNHLSWLKVMTSLYKYPQITLQGIILTGWQRYEHFTVLCELLPVGIPSLAVCLQTLKHGSFNEEARAEVDHILGCELRMDKELCYGAGAFAGAELYHLVHRVHTNFKLSIEDLMQNPHLRGAFSRYHRKYNFANPRNVGFFQHKLTRTMSEWDTVIEKLRSEMEAIYFPDTVEEWMEENVNHHMDQLRTMLQDVQRITERRGLAKSLKAR</sequence>
<dbReference type="Pfam" id="PF00728">
    <property type="entry name" value="Glyco_hydro_20"/>
    <property type="match status" value="1"/>
</dbReference>
<dbReference type="SUPFAM" id="SSF51445">
    <property type="entry name" value="(Trans)glycosidases"/>
    <property type="match status" value="1"/>
</dbReference>
<name>A0ABD1KPJ0_9TELE</name>